<comment type="caution">
    <text evidence="1">The sequence shown here is derived from an EMBL/GenBank/DDBJ whole genome shotgun (WGS) entry which is preliminary data.</text>
</comment>
<evidence type="ECO:0000313" key="1">
    <source>
        <dbReference type="EMBL" id="CAG8632954.1"/>
    </source>
</evidence>
<feature type="non-terminal residue" evidence="1">
    <location>
        <position position="1"/>
    </location>
</feature>
<organism evidence="1 2">
    <name type="scientific">Gigaspora margarita</name>
    <dbReference type="NCBI Taxonomy" id="4874"/>
    <lineage>
        <taxon>Eukaryota</taxon>
        <taxon>Fungi</taxon>
        <taxon>Fungi incertae sedis</taxon>
        <taxon>Mucoromycota</taxon>
        <taxon>Glomeromycotina</taxon>
        <taxon>Glomeromycetes</taxon>
        <taxon>Diversisporales</taxon>
        <taxon>Gigasporaceae</taxon>
        <taxon>Gigaspora</taxon>
    </lineage>
</organism>
<name>A0ABN7UNM9_GIGMA</name>
<dbReference type="EMBL" id="CAJVQB010004336">
    <property type="protein sequence ID" value="CAG8632954.1"/>
    <property type="molecule type" value="Genomic_DNA"/>
</dbReference>
<dbReference type="Proteomes" id="UP000789901">
    <property type="component" value="Unassembled WGS sequence"/>
</dbReference>
<accession>A0ABN7UNM9</accession>
<gene>
    <name evidence="1" type="ORF">GMARGA_LOCUS8433</name>
</gene>
<evidence type="ECO:0000313" key="2">
    <source>
        <dbReference type="Proteomes" id="UP000789901"/>
    </source>
</evidence>
<protein>
    <submittedName>
        <fullName evidence="1">26865_t:CDS:1</fullName>
    </submittedName>
</protein>
<reference evidence="1 2" key="1">
    <citation type="submission" date="2021-06" db="EMBL/GenBank/DDBJ databases">
        <authorList>
            <person name="Kallberg Y."/>
            <person name="Tangrot J."/>
            <person name="Rosling A."/>
        </authorList>
    </citation>
    <scope>NUCLEOTIDE SEQUENCE [LARGE SCALE GENOMIC DNA]</scope>
    <source>
        <strain evidence="1 2">120-4 pot B 10/14</strain>
    </source>
</reference>
<proteinExistence type="predicted"/>
<keyword evidence="2" id="KW-1185">Reference proteome</keyword>
<sequence length="44" mass="5131">ESEKYAKDVDFLHSKNADYSMIKHQMDTCEVSYQHITIVKLGLN</sequence>